<feature type="chain" id="PRO_5011658224" evidence="1">
    <location>
        <begin position="22"/>
        <end position="139"/>
    </location>
</feature>
<dbReference type="OrthoDB" id="8758605at2"/>
<name>A0A1I1NLL5_9BURK</name>
<dbReference type="Proteomes" id="UP000198639">
    <property type="component" value="Unassembled WGS sequence"/>
</dbReference>
<proteinExistence type="predicted"/>
<evidence type="ECO:0000313" key="3">
    <source>
        <dbReference type="Proteomes" id="UP000198639"/>
    </source>
</evidence>
<evidence type="ECO:0000313" key="2">
    <source>
        <dbReference type="EMBL" id="SFC95623.1"/>
    </source>
</evidence>
<accession>A0A1I1NLL5</accession>
<evidence type="ECO:0000256" key="1">
    <source>
        <dbReference type="SAM" id="SignalP"/>
    </source>
</evidence>
<dbReference type="RefSeq" id="WP_143084580.1">
    <property type="nucleotide sequence ID" value="NZ_FOLD01000013.1"/>
</dbReference>
<keyword evidence="1" id="KW-0732">Signal</keyword>
<keyword evidence="3" id="KW-1185">Reference proteome</keyword>
<protein>
    <submittedName>
        <fullName evidence="2">Uncharacterized protein</fullName>
    </submittedName>
</protein>
<sequence length="139" mass="14873">MRPLSLLVCASLLVLGAGAGAQTQPYPRPDTAPLSTVTVTAPAKAIRLKPDEVKQIAGTYGLANGWQLEVRGKPDYIDATIDTEKPMRLKAVSKNKFVSGDGNVTMEFNQGMGTDMKLSYVPDPSKPSMVSIPAQKAKR</sequence>
<dbReference type="AlphaFoldDB" id="A0A1I1NLL5"/>
<gene>
    <name evidence="2" type="ORF">SAMN05216204_11338</name>
</gene>
<organism evidence="2 3">
    <name type="scientific">Massilia yuzhufengensis</name>
    <dbReference type="NCBI Taxonomy" id="1164594"/>
    <lineage>
        <taxon>Bacteria</taxon>
        <taxon>Pseudomonadati</taxon>
        <taxon>Pseudomonadota</taxon>
        <taxon>Betaproteobacteria</taxon>
        <taxon>Burkholderiales</taxon>
        <taxon>Oxalobacteraceae</taxon>
        <taxon>Telluria group</taxon>
        <taxon>Massilia</taxon>
    </lineage>
</organism>
<dbReference type="EMBL" id="FOLD01000013">
    <property type="protein sequence ID" value="SFC95623.1"/>
    <property type="molecule type" value="Genomic_DNA"/>
</dbReference>
<reference evidence="3" key="1">
    <citation type="submission" date="2016-10" db="EMBL/GenBank/DDBJ databases">
        <authorList>
            <person name="Varghese N."/>
            <person name="Submissions S."/>
        </authorList>
    </citation>
    <scope>NUCLEOTIDE SEQUENCE [LARGE SCALE GENOMIC DNA]</scope>
    <source>
        <strain evidence="3">CGMCC 1.12041</strain>
    </source>
</reference>
<feature type="signal peptide" evidence="1">
    <location>
        <begin position="1"/>
        <end position="21"/>
    </location>
</feature>